<evidence type="ECO:0000313" key="1">
    <source>
        <dbReference type="EMBL" id="EXA28425.1"/>
    </source>
</evidence>
<dbReference type="EMBL" id="KI981425">
    <property type="protein sequence ID" value="EXA28425.1"/>
    <property type="molecule type" value="Genomic_DNA"/>
</dbReference>
<protein>
    <submittedName>
        <fullName evidence="1">Uncharacterized protein</fullName>
    </submittedName>
</protein>
<proteinExistence type="predicted"/>
<dbReference type="HOGENOM" id="CLU_3368525_0_0_1"/>
<organism evidence="1">
    <name type="scientific">Fusarium oxysporum f. sp. pisi HDV247</name>
    <dbReference type="NCBI Taxonomy" id="1080344"/>
    <lineage>
        <taxon>Eukaryota</taxon>
        <taxon>Fungi</taxon>
        <taxon>Dikarya</taxon>
        <taxon>Ascomycota</taxon>
        <taxon>Pezizomycotina</taxon>
        <taxon>Sordariomycetes</taxon>
        <taxon>Hypocreomycetidae</taxon>
        <taxon>Hypocreales</taxon>
        <taxon>Nectriaceae</taxon>
        <taxon>Fusarium</taxon>
        <taxon>Fusarium oxysporum species complex</taxon>
    </lineage>
</organism>
<reference evidence="1" key="1">
    <citation type="submission" date="2011-10" db="EMBL/GenBank/DDBJ databases">
        <title>The Genome Sequence of Fusarium oxysporum HDV247.</title>
        <authorList>
            <consortium name="The Broad Institute Genome Sequencing Platform"/>
            <person name="Ma L.-J."/>
            <person name="Gale L.R."/>
            <person name="Schwartz D.C."/>
            <person name="Zhou S."/>
            <person name="Corby-Kistler H."/>
            <person name="Young S.K."/>
            <person name="Zeng Q."/>
            <person name="Gargeya S."/>
            <person name="Fitzgerald M."/>
            <person name="Haas B."/>
            <person name="Abouelleil A."/>
            <person name="Alvarado L."/>
            <person name="Arachchi H.M."/>
            <person name="Berlin A."/>
            <person name="Brown A."/>
            <person name="Chapman S.B."/>
            <person name="Chen Z."/>
            <person name="Dunbar C."/>
            <person name="Freedman E."/>
            <person name="Gearin G."/>
            <person name="Goldberg J."/>
            <person name="Griggs A."/>
            <person name="Gujja S."/>
            <person name="Heiman D."/>
            <person name="Howarth C."/>
            <person name="Larson L."/>
            <person name="Lui A."/>
            <person name="MacDonald P.J.P."/>
            <person name="Montmayeur A."/>
            <person name="Murphy C."/>
            <person name="Neiman D."/>
            <person name="Pearson M."/>
            <person name="Priest M."/>
            <person name="Roberts A."/>
            <person name="Saif S."/>
            <person name="Shea T."/>
            <person name="Shenoy N."/>
            <person name="Sisk P."/>
            <person name="Stolte C."/>
            <person name="Sykes S."/>
            <person name="Wortman J."/>
            <person name="Nusbaum C."/>
            <person name="Birren B."/>
        </authorList>
    </citation>
    <scope>NUCLEOTIDE SEQUENCE [LARGE SCALE GENOMIC DNA]</scope>
    <source>
        <strain evidence="1">HDV247</strain>
    </source>
</reference>
<reference evidence="1" key="2">
    <citation type="submission" date="2014-02" db="EMBL/GenBank/DDBJ databases">
        <title>Annotation of the Genome Sequence of Fusarium oxysporum HDV247.</title>
        <authorList>
            <consortium name="The Broad Institute Genomics Platform"/>
            <person name="Ma L.-J."/>
            <person name="Corby-Kistler H."/>
            <person name="Broz K."/>
            <person name="Gale L.R."/>
            <person name="Jonkers W."/>
            <person name="O'Donnell K."/>
            <person name="Ploetz R."/>
            <person name="Steinberg C."/>
            <person name="Schwartz D.C."/>
            <person name="VanEtten H."/>
            <person name="Zhou S."/>
            <person name="Young S.K."/>
            <person name="Zeng Q."/>
            <person name="Gargeya S."/>
            <person name="Fitzgerald M."/>
            <person name="Abouelleil A."/>
            <person name="Alvarado L."/>
            <person name="Chapman S.B."/>
            <person name="Gainer-Dewar J."/>
            <person name="Goldberg J."/>
            <person name="Griggs A."/>
            <person name="Gujja S."/>
            <person name="Hansen M."/>
            <person name="Howarth C."/>
            <person name="Imamovic A."/>
            <person name="Ireland A."/>
            <person name="Larimer J."/>
            <person name="McCowan C."/>
            <person name="Murphy C."/>
            <person name="Pearson M."/>
            <person name="Poon T.W."/>
            <person name="Priest M."/>
            <person name="Roberts A."/>
            <person name="Saif S."/>
            <person name="Shea T."/>
            <person name="Sykes S."/>
            <person name="Wortman J."/>
            <person name="Nusbaum C."/>
            <person name="Birren B."/>
        </authorList>
    </citation>
    <scope>NUCLEOTIDE SEQUENCE</scope>
    <source>
        <strain evidence="1">HDV247</strain>
    </source>
</reference>
<dbReference type="AlphaFoldDB" id="W9NKM7"/>
<dbReference type="Proteomes" id="UP000030751">
    <property type="component" value="Unassembled WGS sequence"/>
</dbReference>
<name>W9NKM7_FUSOX</name>
<accession>W9NKM7</accession>
<gene>
    <name evidence="1" type="ORF">FOVG_19969</name>
</gene>
<sequence>MFAWKAFLSFLERLNYNHEYQLVSLIQKYFQWYVP</sequence>